<organism evidence="16 17">
    <name type="scientific">Cucumis melo var. makuwa</name>
    <name type="common">Oriental melon</name>
    <dbReference type="NCBI Taxonomy" id="1194695"/>
    <lineage>
        <taxon>Eukaryota</taxon>
        <taxon>Viridiplantae</taxon>
        <taxon>Streptophyta</taxon>
        <taxon>Embryophyta</taxon>
        <taxon>Tracheophyta</taxon>
        <taxon>Spermatophyta</taxon>
        <taxon>Magnoliopsida</taxon>
        <taxon>eudicotyledons</taxon>
        <taxon>Gunneridae</taxon>
        <taxon>Pentapetalae</taxon>
        <taxon>rosids</taxon>
        <taxon>fabids</taxon>
        <taxon>Cucurbitales</taxon>
        <taxon>Cucurbitaceae</taxon>
        <taxon>Benincaseae</taxon>
        <taxon>Cucumis</taxon>
    </lineage>
</organism>
<keyword evidence="5" id="KW-0479">Metal-binding</keyword>
<sequence length="720" mass="78485">MSANPRISCLWEVLQSSHITLFTVLDTAAGVWCDIKSVVTTPRTGRYSADAAGGDASVELTRRCRHAAAAVGDLIFIYGGLRGGESQKLFIYPLALQILVVQIDDKEGFSLEDRWQSIFAVTPMGDMILATLDNLGKCITMSVLLDDLLVAEDMAAAETTSAASHAAAAAAASVQPGRLPPRYGFTDERARQAMPEAAPDGSVVLGNPVAPPVNGDMYTDISTENAMLQGQRRMSKGVEYLVEASAAEAEAISATFAAAKARQVNGEVELPDRDRGAEATPSGKQISSLIKPDSTGSNSIAPAGVRLHHRAVVVAAETGGALGGMVRQLSIDQFENEGRRVSYGTPENATAARKLLDRQMSINSVPKKVIAHLLKPRGWKPPVRRQFFLDCNEIADLCDSAEKIFSSEPSVLQLKAPIKIFGDLHGQFGDLMRLFDEYGAPSTAGDIAYIDYLFLGDYVDRGQHSLETITLLLALKVEYQQNVHLIRGNHEAADINALFGFRIECIERMGERDGIWAWHRINRLFNWLPLAALIEKKIICMHGGIGRSINHVQQIENIQRPITMEAGSIVLMDLLWSDPTENDSVEGLRPNARGPGLVTFGPDRVMEFCNNNDLQLIVRAHECVMDGFERFAQGHLITLFSATNYCGTANNAGAILVLGRDLVVVPKLIHPLPPAMTSPEASPERHLEDTWMQELNANRPPTPTRGRPQVTNDRGSLAWI</sequence>
<evidence type="ECO:0000256" key="7">
    <source>
        <dbReference type="ARBA" id="ARBA00022801"/>
    </source>
</evidence>
<evidence type="ECO:0000313" key="16">
    <source>
        <dbReference type="EMBL" id="TYJ96074.1"/>
    </source>
</evidence>
<dbReference type="GO" id="GO:0004722">
    <property type="term" value="F:protein serine/threonine phosphatase activity"/>
    <property type="evidence" value="ECO:0007669"/>
    <property type="project" value="UniProtKB-EC"/>
</dbReference>
<keyword evidence="8" id="KW-0904">Protein phosphatase</keyword>
<evidence type="ECO:0000256" key="8">
    <source>
        <dbReference type="ARBA" id="ARBA00022912"/>
    </source>
</evidence>
<dbReference type="EC" id="3.1.3.16" evidence="13"/>
<evidence type="ECO:0000256" key="5">
    <source>
        <dbReference type="ARBA" id="ARBA00022723"/>
    </source>
</evidence>
<evidence type="ECO:0000256" key="6">
    <source>
        <dbReference type="ARBA" id="ARBA00022737"/>
    </source>
</evidence>
<dbReference type="GO" id="GO:0046872">
    <property type="term" value="F:metal ion binding"/>
    <property type="evidence" value="ECO:0007669"/>
    <property type="project" value="UniProtKB-KW"/>
</dbReference>
<dbReference type="GO" id="GO:0009742">
    <property type="term" value="P:brassinosteroid mediated signaling pathway"/>
    <property type="evidence" value="ECO:0007669"/>
    <property type="project" value="InterPro"/>
</dbReference>
<feature type="compositionally biased region" description="Polar residues" evidence="14">
    <location>
        <begin position="282"/>
        <end position="300"/>
    </location>
</feature>
<keyword evidence="4" id="KW-0880">Kelch repeat</keyword>
<evidence type="ECO:0000256" key="1">
    <source>
        <dbReference type="ARBA" id="ARBA00001936"/>
    </source>
</evidence>
<dbReference type="InterPro" id="IPR041758">
    <property type="entry name" value="MPP_BSL_C"/>
</dbReference>
<dbReference type="PRINTS" id="PR00114">
    <property type="entry name" value="STPHPHTASE"/>
</dbReference>
<comment type="similarity">
    <text evidence="3">Belongs to the PPP phosphatase family. BSU subfamily.</text>
</comment>
<comment type="subcellular location">
    <subcellularLocation>
        <location evidence="2">Nucleus</location>
    </subcellularLocation>
</comment>
<proteinExistence type="inferred from homology"/>
<dbReference type="PANTHER" id="PTHR46422">
    <property type="entry name" value="SERINE/THREONINE-PROTEIN PHOSPHATASE BSL3"/>
    <property type="match status" value="1"/>
</dbReference>
<dbReference type="InterPro" id="IPR012391">
    <property type="entry name" value="Ser/Thr_prot_Pase_BSU1"/>
</dbReference>
<dbReference type="InterPro" id="IPR004843">
    <property type="entry name" value="Calcineurin-like_PHP"/>
</dbReference>
<dbReference type="Proteomes" id="UP000321947">
    <property type="component" value="Unassembled WGS sequence"/>
</dbReference>
<evidence type="ECO:0000259" key="15">
    <source>
        <dbReference type="PROSITE" id="PS00125"/>
    </source>
</evidence>
<protein>
    <recommendedName>
        <fullName evidence="13">Serine/threonine-protein phosphatase</fullName>
        <ecNumber evidence="13">3.1.3.16</ecNumber>
    </recommendedName>
</protein>
<evidence type="ECO:0000256" key="4">
    <source>
        <dbReference type="ARBA" id="ARBA00022441"/>
    </source>
</evidence>
<name>A0A5D3BAU0_CUCMM</name>
<dbReference type="Gene3D" id="3.60.21.10">
    <property type="match status" value="1"/>
</dbReference>
<accession>A0A5D3BAU0</accession>
<dbReference type="InterPro" id="IPR029052">
    <property type="entry name" value="Metallo-depent_PP-like"/>
</dbReference>
<dbReference type="AlphaFoldDB" id="A0A5D3BAU0"/>
<evidence type="ECO:0000256" key="11">
    <source>
        <dbReference type="ARBA" id="ARBA00047761"/>
    </source>
</evidence>
<comment type="catalytic activity">
    <reaction evidence="12 13">
        <text>O-phospho-L-threonyl-[protein] + H2O = L-threonyl-[protein] + phosphate</text>
        <dbReference type="Rhea" id="RHEA:47004"/>
        <dbReference type="Rhea" id="RHEA-COMP:11060"/>
        <dbReference type="Rhea" id="RHEA-COMP:11605"/>
        <dbReference type="ChEBI" id="CHEBI:15377"/>
        <dbReference type="ChEBI" id="CHEBI:30013"/>
        <dbReference type="ChEBI" id="CHEBI:43474"/>
        <dbReference type="ChEBI" id="CHEBI:61977"/>
        <dbReference type="EC" id="3.1.3.16"/>
    </reaction>
</comment>
<evidence type="ECO:0000256" key="2">
    <source>
        <dbReference type="ARBA" id="ARBA00004123"/>
    </source>
</evidence>
<evidence type="ECO:0000313" key="17">
    <source>
        <dbReference type="Proteomes" id="UP000321947"/>
    </source>
</evidence>
<dbReference type="InterPro" id="IPR006186">
    <property type="entry name" value="Ser/Thr-sp_prot-phosphatase"/>
</dbReference>
<dbReference type="GO" id="GO:0005634">
    <property type="term" value="C:nucleus"/>
    <property type="evidence" value="ECO:0007669"/>
    <property type="project" value="UniProtKB-SubCell"/>
</dbReference>
<dbReference type="PIRSF" id="PIRSF036363">
    <property type="entry name" value="PPP_BSU1"/>
    <property type="match status" value="1"/>
</dbReference>
<gene>
    <name evidence="16" type="ORF">E5676_scaffold182G00330</name>
</gene>
<comment type="caution">
    <text evidence="16">The sequence shown here is derived from an EMBL/GenBank/DDBJ whole genome shotgun (WGS) entry which is preliminary data.</text>
</comment>
<evidence type="ECO:0000256" key="10">
    <source>
        <dbReference type="ARBA" id="ARBA00023242"/>
    </source>
</evidence>
<dbReference type="PROSITE" id="PS00125">
    <property type="entry name" value="SER_THR_PHOSPHATASE"/>
    <property type="match status" value="1"/>
</dbReference>
<dbReference type="EMBL" id="SSTD01019767">
    <property type="protein sequence ID" value="TYJ96074.1"/>
    <property type="molecule type" value="Genomic_DNA"/>
</dbReference>
<evidence type="ECO:0000256" key="13">
    <source>
        <dbReference type="RuleBase" id="RU004273"/>
    </source>
</evidence>
<keyword evidence="10" id="KW-0539">Nucleus</keyword>
<evidence type="ECO:0000256" key="3">
    <source>
        <dbReference type="ARBA" id="ARBA00005671"/>
    </source>
</evidence>
<dbReference type="PANTHER" id="PTHR46422:SF4">
    <property type="entry name" value="SERINE_THREONINE-PROTEIN PHOSPHATASE BSL3"/>
    <property type="match status" value="1"/>
</dbReference>
<keyword evidence="9" id="KW-0464">Manganese</keyword>
<evidence type="ECO:0000256" key="9">
    <source>
        <dbReference type="ARBA" id="ARBA00023211"/>
    </source>
</evidence>
<evidence type="ECO:0000256" key="12">
    <source>
        <dbReference type="ARBA" id="ARBA00048336"/>
    </source>
</evidence>
<dbReference type="Pfam" id="PF00149">
    <property type="entry name" value="Metallophos"/>
    <property type="match status" value="1"/>
</dbReference>
<dbReference type="SMART" id="SM00156">
    <property type="entry name" value="PP2Ac"/>
    <property type="match status" value="1"/>
</dbReference>
<keyword evidence="7 13" id="KW-0378">Hydrolase</keyword>
<evidence type="ECO:0000256" key="14">
    <source>
        <dbReference type="SAM" id="MobiDB-lite"/>
    </source>
</evidence>
<dbReference type="SUPFAM" id="SSF56300">
    <property type="entry name" value="Metallo-dependent phosphatases"/>
    <property type="match status" value="1"/>
</dbReference>
<feature type="region of interest" description="Disordered" evidence="14">
    <location>
        <begin position="267"/>
        <end position="301"/>
    </location>
</feature>
<dbReference type="FunFam" id="3.60.21.10:FF:000008">
    <property type="entry name" value="Serine/threonine-protein phosphatase"/>
    <property type="match status" value="1"/>
</dbReference>
<reference evidence="16 17" key="1">
    <citation type="submission" date="2019-08" db="EMBL/GenBank/DDBJ databases">
        <title>Draft genome sequences of two oriental melons (Cucumis melo L. var makuwa).</title>
        <authorList>
            <person name="Kwon S.-Y."/>
        </authorList>
    </citation>
    <scope>NUCLEOTIDE SEQUENCE [LARGE SCALE GENOMIC DNA]</scope>
    <source>
        <strain evidence="17">cv. Chang Bougi</strain>
        <tissue evidence="16">Leaf</tissue>
    </source>
</reference>
<keyword evidence="6" id="KW-0677">Repeat</keyword>
<feature type="region of interest" description="Disordered" evidence="14">
    <location>
        <begin position="696"/>
        <end position="720"/>
    </location>
</feature>
<feature type="domain" description="Serine/threonine specific protein phosphatases" evidence="15">
    <location>
        <begin position="486"/>
        <end position="491"/>
    </location>
</feature>
<comment type="catalytic activity">
    <reaction evidence="11">
        <text>O-phospho-L-seryl-[protein] + H2O = L-seryl-[protein] + phosphate</text>
        <dbReference type="Rhea" id="RHEA:20629"/>
        <dbReference type="Rhea" id="RHEA-COMP:9863"/>
        <dbReference type="Rhea" id="RHEA-COMP:11604"/>
        <dbReference type="ChEBI" id="CHEBI:15377"/>
        <dbReference type="ChEBI" id="CHEBI:29999"/>
        <dbReference type="ChEBI" id="CHEBI:43474"/>
        <dbReference type="ChEBI" id="CHEBI:83421"/>
        <dbReference type="EC" id="3.1.3.16"/>
    </reaction>
</comment>
<dbReference type="CDD" id="cd07419">
    <property type="entry name" value="MPP_Bsu1_C"/>
    <property type="match status" value="1"/>
</dbReference>
<comment type="cofactor">
    <cofactor evidence="1">
        <name>Mn(2+)</name>
        <dbReference type="ChEBI" id="CHEBI:29035"/>
    </cofactor>
</comment>
<dbReference type="GO" id="GO:0005886">
    <property type="term" value="C:plasma membrane"/>
    <property type="evidence" value="ECO:0007669"/>
    <property type="project" value="UniProtKB-ARBA"/>
</dbReference>